<dbReference type="PANTHER" id="PTHR43581:SF2">
    <property type="entry name" value="EXCINUCLEASE ATPASE SUBUNIT"/>
    <property type="match status" value="1"/>
</dbReference>
<dbReference type="Proteomes" id="UP000500857">
    <property type="component" value="Chromosome"/>
</dbReference>
<feature type="domain" description="Endonuclease GajA/Old nuclease/RecF-like AAA" evidence="2">
    <location>
        <begin position="267"/>
        <end position="377"/>
    </location>
</feature>
<dbReference type="InterPro" id="IPR051396">
    <property type="entry name" value="Bact_Antivir_Def_Nuclease"/>
</dbReference>
<dbReference type="AlphaFoldDB" id="A0A6H1U4V5"/>
<dbReference type="Pfam" id="PF13175">
    <property type="entry name" value="AAA_15"/>
    <property type="match status" value="1"/>
</dbReference>
<dbReference type="EMBL" id="CP051167">
    <property type="protein sequence ID" value="QIZ73456.1"/>
    <property type="molecule type" value="Genomic_DNA"/>
</dbReference>
<gene>
    <name evidence="3" type="ORF">HCG48_25000</name>
</gene>
<dbReference type="PANTHER" id="PTHR43581">
    <property type="entry name" value="ATP/GTP PHOSPHATASE"/>
    <property type="match status" value="1"/>
</dbReference>
<dbReference type="Pfam" id="PF12476">
    <property type="entry name" value="DUF3696"/>
    <property type="match status" value="1"/>
</dbReference>
<dbReference type="KEGG" id="oxy:HCG48_25000"/>
<evidence type="ECO:0000259" key="1">
    <source>
        <dbReference type="Pfam" id="PF12476"/>
    </source>
</evidence>
<evidence type="ECO:0000313" key="4">
    <source>
        <dbReference type="Proteomes" id="UP000500857"/>
    </source>
</evidence>
<dbReference type="GO" id="GO:0016887">
    <property type="term" value="F:ATP hydrolysis activity"/>
    <property type="evidence" value="ECO:0007669"/>
    <property type="project" value="InterPro"/>
</dbReference>
<evidence type="ECO:0000259" key="2">
    <source>
        <dbReference type="Pfam" id="PF13175"/>
    </source>
</evidence>
<dbReference type="Gene3D" id="3.40.50.300">
    <property type="entry name" value="P-loop containing nucleotide triphosphate hydrolases"/>
    <property type="match status" value="1"/>
</dbReference>
<dbReference type="RefSeq" id="WP_168571602.1">
    <property type="nucleotide sequence ID" value="NZ_CP051167.1"/>
</dbReference>
<dbReference type="InterPro" id="IPR041685">
    <property type="entry name" value="AAA_GajA/Old/RecF-like"/>
</dbReference>
<dbReference type="GO" id="GO:0005524">
    <property type="term" value="F:ATP binding"/>
    <property type="evidence" value="ECO:0007669"/>
    <property type="project" value="InterPro"/>
</dbReference>
<keyword evidence="4" id="KW-1185">Reference proteome</keyword>
<dbReference type="InterPro" id="IPR014592">
    <property type="entry name" value="P-loop_UCP034888"/>
</dbReference>
<dbReference type="PIRSF" id="PIRSF034888">
    <property type="entry name" value="P-loop_UCP034888"/>
    <property type="match status" value="1"/>
</dbReference>
<reference evidence="3 4" key="1">
    <citation type="submission" date="2020-04" db="EMBL/GenBank/DDBJ databases">
        <authorList>
            <person name="Basu S."/>
            <person name="Maruthanayagam V."/>
            <person name="Chakraborty S."/>
            <person name="Pramanik A."/>
            <person name="Mukherjee J."/>
            <person name="Brink B."/>
        </authorList>
    </citation>
    <scope>NUCLEOTIDE SEQUENCE [LARGE SCALE GENOMIC DNA]</scope>
    <source>
        <strain evidence="3 4">AP17</strain>
    </source>
</reference>
<accession>A0A6H1U4V5</accession>
<sequence length="452" mass="52261">MLNELRAQNFKSWPDTGSIQLAPLTGLFGTNSSGKTAILQLLLMLKQTVEARDRQQILALGDERSDIALGRFRDLLHKGEDRPNLNLSIGWTLRNNLEILDPEGEPDRLLFSIPQLNFEVDIEEKDPLKVVRQFAYQFKQDDRACRFGMELNSTSEPQNSLKYNLIAEGYEVRRFRGRVWPLPAPIKNYGFPDKVNNYYQNASFLSDLVLAFEECFKNIYYLGPLREYPRRNYAWSGDRPVDVGSRGEFTIAAILASRWRDRESSIEKDIAQKLREIGLIYDFKIEAIQSDRGSYQVWVRRSPNTPEVLITDVGFGVSQILPVLVLCYYVPEGSTIILEHPEIHLHPFAQAGLADVFIDVINRRKVQIILESHSEHLLRRLQRRIAEEVFSHEQTCLYFCQLDDRGQSHLQSLQLDEFGNIMNWPQDFFGDEMGELAAKTEAEMRRRMEAKV</sequence>
<dbReference type="InterPro" id="IPR027417">
    <property type="entry name" value="P-loop_NTPase"/>
</dbReference>
<name>A0A6H1U4V5_9CYAN</name>
<organism evidence="3 4">
    <name type="scientific">Oxynema aestuarii AP17</name>
    <dbReference type="NCBI Taxonomy" id="2064643"/>
    <lineage>
        <taxon>Bacteria</taxon>
        <taxon>Bacillati</taxon>
        <taxon>Cyanobacteriota</taxon>
        <taxon>Cyanophyceae</taxon>
        <taxon>Oscillatoriophycideae</taxon>
        <taxon>Oscillatoriales</taxon>
        <taxon>Oscillatoriaceae</taxon>
        <taxon>Oxynema</taxon>
        <taxon>Oxynema aestuarii</taxon>
    </lineage>
</organism>
<feature type="domain" description="DUF3696" evidence="1">
    <location>
        <begin position="391"/>
        <end position="437"/>
    </location>
</feature>
<evidence type="ECO:0000313" key="3">
    <source>
        <dbReference type="EMBL" id="QIZ73456.1"/>
    </source>
</evidence>
<protein>
    <submittedName>
        <fullName evidence="3">DUF3696 domain-containing protein</fullName>
    </submittedName>
</protein>
<dbReference type="SUPFAM" id="SSF52540">
    <property type="entry name" value="P-loop containing nucleoside triphosphate hydrolases"/>
    <property type="match status" value="1"/>
</dbReference>
<proteinExistence type="predicted"/>
<dbReference type="InterPro" id="IPR022532">
    <property type="entry name" value="DUF3696"/>
</dbReference>